<dbReference type="Proteomes" id="UP000827872">
    <property type="component" value="Linkage Group LG13"/>
</dbReference>
<protein>
    <submittedName>
        <fullName evidence="1">Uncharacterized protein</fullName>
    </submittedName>
</protein>
<proteinExistence type="predicted"/>
<evidence type="ECO:0000313" key="1">
    <source>
        <dbReference type="EMBL" id="KAH8011660.1"/>
    </source>
</evidence>
<keyword evidence="2" id="KW-1185">Reference proteome</keyword>
<accession>A0ACB8FXE5</accession>
<comment type="caution">
    <text evidence="1">The sequence shown here is derived from an EMBL/GenBank/DDBJ whole genome shotgun (WGS) entry which is preliminary data.</text>
</comment>
<reference evidence="1" key="1">
    <citation type="submission" date="2021-08" db="EMBL/GenBank/DDBJ databases">
        <title>The first chromosome-level gecko genome reveals the dynamic sex chromosomes of Neotropical dwarf geckos (Sphaerodactylidae: Sphaerodactylus).</title>
        <authorList>
            <person name="Pinto B.J."/>
            <person name="Keating S.E."/>
            <person name="Gamble T."/>
        </authorList>
    </citation>
    <scope>NUCLEOTIDE SEQUENCE</scope>
    <source>
        <strain evidence="1">TG3544</strain>
    </source>
</reference>
<name>A0ACB8FXE5_9SAUR</name>
<evidence type="ECO:0000313" key="2">
    <source>
        <dbReference type="Proteomes" id="UP000827872"/>
    </source>
</evidence>
<dbReference type="EMBL" id="CM037626">
    <property type="protein sequence ID" value="KAH8011660.1"/>
    <property type="molecule type" value="Genomic_DNA"/>
</dbReference>
<gene>
    <name evidence="1" type="ORF">K3G42_004850</name>
</gene>
<sequence>MELHRTVQMSQTSEERQQSNRQVDETVASALLRLSGFHGNRVASRAGGLLVLAGAGGAKMAGIRVYYTSVTGSREVKQRQSEVLRILDTNHMTYELVDVSVSESLLQEMRDKAGNPGAIPPQIFNGEHYCGNNCIIVLSSPLN</sequence>
<organism evidence="1 2">
    <name type="scientific">Sphaerodactylus townsendi</name>
    <dbReference type="NCBI Taxonomy" id="933632"/>
    <lineage>
        <taxon>Eukaryota</taxon>
        <taxon>Metazoa</taxon>
        <taxon>Chordata</taxon>
        <taxon>Craniata</taxon>
        <taxon>Vertebrata</taxon>
        <taxon>Euteleostomi</taxon>
        <taxon>Lepidosauria</taxon>
        <taxon>Squamata</taxon>
        <taxon>Bifurcata</taxon>
        <taxon>Gekkota</taxon>
        <taxon>Sphaerodactylidae</taxon>
        <taxon>Sphaerodactylus</taxon>
    </lineage>
</organism>